<dbReference type="EMBL" id="AQHR01000001">
    <property type="protein sequence ID" value="EON79485.1"/>
    <property type="molecule type" value="Genomic_DNA"/>
</dbReference>
<name>R7ZZH2_9BACT</name>
<organism evidence="2 3">
    <name type="scientific">Lunatimonas lonarensis</name>
    <dbReference type="NCBI Taxonomy" id="1232681"/>
    <lineage>
        <taxon>Bacteria</taxon>
        <taxon>Pseudomonadati</taxon>
        <taxon>Bacteroidota</taxon>
        <taxon>Cytophagia</taxon>
        <taxon>Cytophagales</taxon>
        <taxon>Cyclobacteriaceae</taxon>
    </lineage>
</organism>
<proteinExistence type="predicted"/>
<keyword evidence="3" id="KW-1185">Reference proteome</keyword>
<keyword evidence="1" id="KW-1133">Transmembrane helix</keyword>
<keyword evidence="1" id="KW-0472">Membrane</keyword>
<evidence type="ECO:0000313" key="2">
    <source>
        <dbReference type="EMBL" id="EON79485.1"/>
    </source>
</evidence>
<dbReference type="AlphaFoldDB" id="R7ZZH2"/>
<accession>R7ZZH2</accession>
<feature type="transmembrane region" description="Helical" evidence="1">
    <location>
        <begin position="12"/>
        <end position="35"/>
    </location>
</feature>
<evidence type="ECO:0000256" key="1">
    <source>
        <dbReference type="SAM" id="Phobius"/>
    </source>
</evidence>
<reference evidence="2 3" key="1">
    <citation type="submission" date="2013-02" db="EMBL/GenBank/DDBJ databases">
        <title>A novel strain isolated from Lonar lake, Maharashtra, India.</title>
        <authorList>
            <person name="Singh A."/>
        </authorList>
    </citation>
    <scope>NUCLEOTIDE SEQUENCE [LARGE SCALE GENOMIC DNA]</scope>
    <source>
        <strain evidence="2 3">AK24</strain>
    </source>
</reference>
<protein>
    <submittedName>
        <fullName evidence="2">Uncharacterized protein</fullName>
    </submittedName>
</protein>
<dbReference type="Proteomes" id="UP000013909">
    <property type="component" value="Unassembled WGS sequence"/>
</dbReference>
<gene>
    <name evidence="2" type="ORF">ADIS_0052</name>
</gene>
<comment type="caution">
    <text evidence="2">The sequence shown here is derived from an EMBL/GenBank/DDBJ whole genome shotgun (WGS) entry which is preliminary data.</text>
</comment>
<keyword evidence="1" id="KW-0812">Transmembrane</keyword>
<evidence type="ECO:0000313" key="3">
    <source>
        <dbReference type="Proteomes" id="UP000013909"/>
    </source>
</evidence>
<sequence length="38" mass="4407">MFCLNPDSNAQIVFAFVRGILFPQVKIAFANYFLLRKN</sequence>
<dbReference type="STRING" id="1232681.ADIS_0052"/>